<accession>Q6IHA9</accession>
<sequence>MQGMFNDPLPDYRSKITSKSAVRECNAANCIQLNQTELEIMHIDCRNDEKQVSFPAFPRLWFAFCDYNILNILCPRRGRRETGMFDDCGAGSFHFSCFSCCHIAVDEYVDVQAADSNAIFLGARLSNLQPQQDRADKLRSKCQLRHNSQRITKKAAAKWASGQTAAAAAAASVSLLLLHSTASTAVIRSRTTRTKAPVKVAKGGRQSTLLARQGYYRALKWPPHHRIGDDDNGLTGVGLVSSFRILSLALQVATASAATIREAVASPTATATPTPPIDSKCEAEANKKPETRNVANTKSVKCIRKYPNTMMVSIIVGLALSSTAASRPWAPMSFDTFNGLRLRRVVGSCSSWKSCSLSRIPPLSRPILAAPFNPLLRPHCGSKLTALDSVAAPRASPSASNCEVAKPHHTLIWHSLFGQRFLSTWIFNGILCIRPKTG</sequence>
<name>Q6IHA9_DROME</name>
<dbReference type="EMBL" id="BK003507">
    <property type="protein sequence ID" value="DAA03706.1"/>
    <property type="molecule type" value="Genomic_DNA"/>
</dbReference>
<evidence type="ECO:0000313" key="1">
    <source>
        <dbReference type="EMBL" id="DAA03706.1"/>
    </source>
</evidence>
<organism evidence="1">
    <name type="scientific">Drosophila melanogaster</name>
    <name type="common">Fruit fly</name>
    <dbReference type="NCBI Taxonomy" id="7227"/>
    <lineage>
        <taxon>Eukaryota</taxon>
        <taxon>Metazoa</taxon>
        <taxon>Ecdysozoa</taxon>
        <taxon>Arthropoda</taxon>
        <taxon>Hexapoda</taxon>
        <taxon>Insecta</taxon>
        <taxon>Pterygota</taxon>
        <taxon>Neoptera</taxon>
        <taxon>Endopterygota</taxon>
        <taxon>Diptera</taxon>
        <taxon>Brachycera</taxon>
        <taxon>Muscomorpha</taxon>
        <taxon>Ephydroidea</taxon>
        <taxon>Drosophilidae</taxon>
        <taxon>Drosophila</taxon>
        <taxon>Sophophora</taxon>
    </lineage>
</organism>
<proteinExistence type="predicted"/>
<reference evidence="1" key="1">
    <citation type="journal article" date="2003" name="Genome Biol.">
        <title>An integrated gene annotation and transcriptional profiling approach towards the full gene content of the Drosophila genome.</title>
        <authorList>
            <person name="Hild M."/>
            <person name="Beckmann B."/>
            <person name="Haas S.A."/>
            <person name="Koch B."/>
            <person name="Solovyev V."/>
            <person name="Busold C."/>
            <person name="Fellenberg K."/>
            <person name="Boutros M."/>
            <person name="Vingron M."/>
            <person name="Sauer F."/>
            <person name="Hoheisel J.D."/>
            <person name="Paro R."/>
        </authorList>
    </citation>
    <scope>NUCLEOTIDE SEQUENCE</scope>
</reference>
<dbReference type="AlphaFoldDB" id="Q6IHA9"/>
<protein>
    <submittedName>
        <fullName evidence="1">HDC02899</fullName>
    </submittedName>
</protein>
<gene>
    <name evidence="1" type="ORF">HDC02899</name>
</gene>